<dbReference type="PANTHER" id="PTHR37423">
    <property type="entry name" value="SOLUBLE LYTIC MUREIN TRANSGLYCOSYLASE-RELATED"/>
    <property type="match status" value="1"/>
</dbReference>
<dbReference type="RefSeq" id="WP_090846754.1">
    <property type="nucleotide sequence ID" value="NZ_FMZL01000013.1"/>
</dbReference>
<evidence type="ECO:0000313" key="3">
    <source>
        <dbReference type="Proteomes" id="UP000198528"/>
    </source>
</evidence>
<dbReference type="SUPFAM" id="SSF53955">
    <property type="entry name" value="Lysozyme-like"/>
    <property type="match status" value="1"/>
</dbReference>
<gene>
    <name evidence="2" type="ORF">SAMN04487824_11345</name>
</gene>
<dbReference type="Proteomes" id="UP000198528">
    <property type="component" value="Unassembled WGS sequence"/>
</dbReference>
<dbReference type="EMBL" id="FMZL01000013">
    <property type="protein sequence ID" value="SDC41226.1"/>
    <property type="molecule type" value="Genomic_DNA"/>
</dbReference>
<protein>
    <submittedName>
        <fullName evidence="2">Soluble lytic murein transglycosylase</fullName>
    </submittedName>
</protein>
<evidence type="ECO:0000259" key="1">
    <source>
        <dbReference type="Pfam" id="PF01464"/>
    </source>
</evidence>
<proteinExistence type="predicted"/>
<feature type="domain" description="Transglycosylase SLT" evidence="1">
    <location>
        <begin position="48"/>
        <end position="158"/>
    </location>
</feature>
<dbReference type="AlphaFoldDB" id="A0A1G6LF59"/>
<organism evidence="2 3">
    <name type="scientific">Parafannyhessea umbonata</name>
    <dbReference type="NCBI Taxonomy" id="604330"/>
    <lineage>
        <taxon>Bacteria</taxon>
        <taxon>Bacillati</taxon>
        <taxon>Actinomycetota</taxon>
        <taxon>Coriobacteriia</taxon>
        <taxon>Coriobacteriales</taxon>
        <taxon>Atopobiaceae</taxon>
        <taxon>Parafannyhessea</taxon>
    </lineage>
</organism>
<sequence>MADTRFWRWFRTIPIVCMLAVCIASAGASLLPTQVVRRVFYPVEHADAIERASQRYGVDKYLICAVIKCESNWDEQAESSAGAVGLMQLMPSTSEAVAKMGLVDSSTYPPDNLTDAETNIMYGTAYLSYLQKNLSSRDQVIAAYNAGLGSVSKWLANGDDISSQIQYSETASYLVRVNEAYDRYRQFYPEGIQSQG</sequence>
<accession>A0A1G6LF59</accession>
<evidence type="ECO:0000313" key="2">
    <source>
        <dbReference type="EMBL" id="SDC41226.1"/>
    </source>
</evidence>
<dbReference type="PANTHER" id="PTHR37423:SF2">
    <property type="entry name" value="MEMBRANE-BOUND LYTIC MUREIN TRANSGLYCOSYLASE C"/>
    <property type="match status" value="1"/>
</dbReference>
<reference evidence="3" key="1">
    <citation type="submission" date="2016-10" db="EMBL/GenBank/DDBJ databases">
        <authorList>
            <person name="Varghese N."/>
            <person name="Submissions S."/>
        </authorList>
    </citation>
    <scope>NUCLEOTIDE SEQUENCE [LARGE SCALE GENOMIC DNA]</scope>
    <source>
        <strain evidence="3">DSM 22619</strain>
    </source>
</reference>
<dbReference type="InterPro" id="IPR023346">
    <property type="entry name" value="Lysozyme-like_dom_sf"/>
</dbReference>
<keyword evidence="3" id="KW-1185">Reference proteome</keyword>
<dbReference type="InterPro" id="IPR008258">
    <property type="entry name" value="Transglycosylase_SLT_dom_1"/>
</dbReference>
<dbReference type="STRING" id="604330.SAMN04489857_1277"/>
<name>A0A1G6LF59_9ACTN</name>
<dbReference type="CDD" id="cd16896">
    <property type="entry name" value="LT_Slt70-like"/>
    <property type="match status" value="1"/>
</dbReference>
<dbReference type="Pfam" id="PF01464">
    <property type="entry name" value="SLT"/>
    <property type="match status" value="1"/>
</dbReference>
<dbReference type="Gene3D" id="1.10.530.10">
    <property type="match status" value="1"/>
</dbReference>